<dbReference type="CDD" id="cd00778">
    <property type="entry name" value="ProRS_core_arch_euk"/>
    <property type="match status" value="1"/>
</dbReference>
<dbReference type="InterPro" id="IPR036621">
    <property type="entry name" value="Anticodon-bd_dom_sf"/>
</dbReference>
<dbReference type="InterPro" id="IPR006195">
    <property type="entry name" value="aa-tRNA-synth_II"/>
</dbReference>
<evidence type="ECO:0000313" key="10">
    <source>
        <dbReference type="Proteomes" id="UP001589607"/>
    </source>
</evidence>
<comment type="subcellular location">
    <subcellularLocation>
        <location evidence="7">Cytoplasm</location>
    </subcellularLocation>
</comment>
<keyword evidence="5 7" id="KW-0648">Protein biosynthesis</keyword>
<comment type="catalytic activity">
    <reaction evidence="7">
        <text>tRNA(Pro) + L-proline + ATP = L-prolyl-tRNA(Pro) + AMP + diphosphate</text>
        <dbReference type="Rhea" id="RHEA:14305"/>
        <dbReference type="Rhea" id="RHEA-COMP:9700"/>
        <dbReference type="Rhea" id="RHEA-COMP:9702"/>
        <dbReference type="ChEBI" id="CHEBI:30616"/>
        <dbReference type="ChEBI" id="CHEBI:33019"/>
        <dbReference type="ChEBI" id="CHEBI:60039"/>
        <dbReference type="ChEBI" id="CHEBI:78442"/>
        <dbReference type="ChEBI" id="CHEBI:78532"/>
        <dbReference type="ChEBI" id="CHEBI:456215"/>
        <dbReference type="EC" id="6.1.1.15"/>
    </reaction>
</comment>
<keyword evidence="3 7" id="KW-0547">Nucleotide-binding</keyword>
<dbReference type="Pfam" id="PF03129">
    <property type="entry name" value="HGTP_anticodon"/>
    <property type="match status" value="1"/>
</dbReference>
<evidence type="ECO:0000256" key="5">
    <source>
        <dbReference type="ARBA" id="ARBA00022917"/>
    </source>
</evidence>
<dbReference type="SMART" id="SM00946">
    <property type="entry name" value="ProRS-C_1"/>
    <property type="match status" value="1"/>
</dbReference>
<dbReference type="Proteomes" id="UP001589607">
    <property type="component" value="Unassembled WGS sequence"/>
</dbReference>
<evidence type="ECO:0000256" key="2">
    <source>
        <dbReference type="ARBA" id="ARBA00022598"/>
    </source>
</evidence>
<evidence type="ECO:0000256" key="1">
    <source>
        <dbReference type="ARBA" id="ARBA00022490"/>
    </source>
</evidence>
<dbReference type="Gene3D" id="3.30.110.30">
    <property type="entry name" value="C-terminal domain of ProRS"/>
    <property type="match status" value="1"/>
</dbReference>
<dbReference type="Gene3D" id="3.40.50.800">
    <property type="entry name" value="Anticodon-binding domain"/>
    <property type="match status" value="1"/>
</dbReference>
<sequence length="492" mass="55993">MSKNLTKREEDYSKWYNELVVKADLAENSGVRGCMVIKPYGYAIWEKMQAELDKKFKETGHSNAYFPLFVPKSMFEAEEKNAEGFAKECAIVTHYRLMNDPDNKGKLIVDPKAKLEEELIVRPTSEAIIWSTYKGWVQSYRDLPLLINQWANVVRWEMRTRLFLRTAEFLWQEGHTAHATKIEAIEESEKMMNVYADFVQNFMAIPVVKGLKTESERFAGAEETYCIEALMQDGKALQAGTSHFLGQNFAKAFDVKFANQEGKQEYVWGTSWGVSTRLMGALVMTHSDDNGLVLPPNLAPIQVVVVPIHKTDEQLEAISNQVNELVVKLRNLGVSVKYDDRTTHKPGFKFAEWELKGVPLRIAIGPKDLENGTYEVARRDILSKEVVSKEGIEIFIKNKLDQIQEELFTKAVDYRTNHTTEVNDFEEFKSVLESKGGFVSAHWDGTIETEENIKNLTKATIRCIPLDRVEETGSCVFTGNPSVGRVLFAKAY</sequence>
<comment type="domain">
    <text evidence="7">Consists of three domains: the N-terminal catalytic domain, the anticodon-binding domain and the C-terminal extension.</text>
</comment>
<dbReference type="InterPro" id="IPR033721">
    <property type="entry name" value="ProRS_core_arch_euk"/>
</dbReference>
<comment type="function">
    <text evidence="7">Catalyzes the attachment of proline to tRNA(Pro) in a two-step reaction: proline is first activated by ATP to form Pro-AMP and then transferred to the acceptor end of tRNA(Pro).</text>
</comment>
<evidence type="ECO:0000256" key="3">
    <source>
        <dbReference type="ARBA" id="ARBA00022741"/>
    </source>
</evidence>
<feature type="domain" description="Aminoacyl-transfer RNA synthetases class-II family profile" evidence="8">
    <location>
        <begin position="27"/>
        <end position="295"/>
    </location>
</feature>
<evidence type="ECO:0000313" key="9">
    <source>
        <dbReference type="EMBL" id="MFB9094887.1"/>
    </source>
</evidence>
<name>A0ABV5GHP2_9FLAO</name>
<dbReference type="InterPro" id="IPR045864">
    <property type="entry name" value="aa-tRNA-synth_II/BPL/LPL"/>
</dbReference>
<keyword evidence="4 7" id="KW-0067">ATP-binding</keyword>
<dbReference type="PANTHER" id="PTHR43382:SF2">
    <property type="entry name" value="BIFUNCTIONAL GLUTAMATE_PROLINE--TRNA LIGASE"/>
    <property type="match status" value="1"/>
</dbReference>
<dbReference type="InterPro" id="IPR004499">
    <property type="entry name" value="Pro-tRNA-ligase_IIa_arc-type"/>
</dbReference>
<dbReference type="RefSeq" id="WP_236454314.1">
    <property type="nucleotide sequence ID" value="NZ_CBCSGE010000007.1"/>
</dbReference>
<evidence type="ECO:0000256" key="6">
    <source>
        <dbReference type="ARBA" id="ARBA00023146"/>
    </source>
</evidence>
<dbReference type="HAMAP" id="MF_01571">
    <property type="entry name" value="Pro_tRNA_synth_type3"/>
    <property type="match status" value="1"/>
</dbReference>
<evidence type="ECO:0000256" key="7">
    <source>
        <dbReference type="HAMAP-Rule" id="MF_01571"/>
    </source>
</evidence>
<dbReference type="InterPro" id="IPR002314">
    <property type="entry name" value="aa-tRNA-synt_IIb"/>
</dbReference>
<organism evidence="9 10">
    <name type="scientific">Flavobacterium jumunjinense</name>
    <dbReference type="NCBI Taxonomy" id="998845"/>
    <lineage>
        <taxon>Bacteria</taxon>
        <taxon>Pseudomonadati</taxon>
        <taxon>Bacteroidota</taxon>
        <taxon>Flavobacteriia</taxon>
        <taxon>Flavobacteriales</taxon>
        <taxon>Flavobacteriaceae</taxon>
        <taxon>Flavobacterium</taxon>
    </lineage>
</organism>
<keyword evidence="1 7" id="KW-0963">Cytoplasm</keyword>
<dbReference type="CDD" id="cd00862">
    <property type="entry name" value="ProRS_anticodon_zinc"/>
    <property type="match status" value="1"/>
</dbReference>
<dbReference type="NCBIfam" id="TIGR00408">
    <property type="entry name" value="proS_fam_I"/>
    <property type="match status" value="1"/>
</dbReference>
<dbReference type="GO" id="GO:0004827">
    <property type="term" value="F:proline-tRNA ligase activity"/>
    <property type="evidence" value="ECO:0007669"/>
    <property type="project" value="UniProtKB-EC"/>
</dbReference>
<dbReference type="SUPFAM" id="SSF52954">
    <property type="entry name" value="Class II aaRS ABD-related"/>
    <property type="match status" value="1"/>
</dbReference>
<accession>A0ABV5GHP2</accession>
<dbReference type="Pfam" id="PF09180">
    <property type="entry name" value="ProRS-C_1"/>
    <property type="match status" value="1"/>
</dbReference>
<comment type="subunit">
    <text evidence="7">Homodimer.</text>
</comment>
<dbReference type="Pfam" id="PF00587">
    <property type="entry name" value="tRNA-synt_2b"/>
    <property type="match status" value="1"/>
</dbReference>
<dbReference type="InterPro" id="IPR017449">
    <property type="entry name" value="Pro-tRNA_synth_II"/>
</dbReference>
<dbReference type="PROSITE" id="PS50862">
    <property type="entry name" value="AA_TRNA_LIGASE_II"/>
    <property type="match status" value="1"/>
</dbReference>
<protein>
    <recommendedName>
        <fullName evidence="7">Proline--tRNA ligase</fullName>
        <ecNumber evidence="7">6.1.1.15</ecNumber>
    </recommendedName>
    <alternativeName>
        <fullName evidence="7">Prolyl-tRNA synthetase</fullName>
        <shortName evidence="7">ProRS</shortName>
    </alternativeName>
</protein>
<reference evidence="9 10" key="1">
    <citation type="submission" date="2024-09" db="EMBL/GenBank/DDBJ databases">
        <authorList>
            <person name="Sun Q."/>
            <person name="Mori K."/>
        </authorList>
    </citation>
    <scope>NUCLEOTIDE SEQUENCE [LARGE SCALE GENOMIC DNA]</scope>
    <source>
        <strain evidence="9 10">CECT 7955</strain>
    </source>
</reference>
<evidence type="ECO:0000259" key="8">
    <source>
        <dbReference type="PROSITE" id="PS50862"/>
    </source>
</evidence>
<dbReference type="PANTHER" id="PTHR43382">
    <property type="entry name" value="PROLYL-TRNA SYNTHETASE"/>
    <property type="match status" value="1"/>
</dbReference>
<dbReference type="EMBL" id="JBHMEY010000001">
    <property type="protein sequence ID" value="MFB9094887.1"/>
    <property type="molecule type" value="Genomic_DNA"/>
</dbReference>
<dbReference type="SUPFAM" id="SSF55681">
    <property type="entry name" value="Class II aaRS and biotin synthetases"/>
    <property type="match status" value="1"/>
</dbReference>
<evidence type="ECO:0000256" key="4">
    <source>
        <dbReference type="ARBA" id="ARBA00022840"/>
    </source>
</evidence>
<dbReference type="InterPro" id="IPR004154">
    <property type="entry name" value="Anticodon-bd"/>
</dbReference>
<proteinExistence type="inferred from homology"/>
<dbReference type="Gene3D" id="3.30.930.10">
    <property type="entry name" value="Bira Bifunctional Protein, Domain 2"/>
    <property type="match status" value="1"/>
</dbReference>
<comment type="similarity">
    <text evidence="7">Belongs to the class-II aminoacyl-tRNA synthetase family. ProS type 3 subfamily.</text>
</comment>
<keyword evidence="10" id="KW-1185">Reference proteome</keyword>
<keyword evidence="2 7" id="KW-0436">Ligase</keyword>
<dbReference type="InterPro" id="IPR016061">
    <property type="entry name" value="Pro-tRNA_ligase_II_C"/>
</dbReference>
<dbReference type="EC" id="6.1.1.15" evidence="7"/>
<comment type="caution">
    <text evidence="9">The sequence shown here is derived from an EMBL/GenBank/DDBJ whole genome shotgun (WGS) entry which is preliminary data.</text>
</comment>
<dbReference type="SUPFAM" id="SSF64586">
    <property type="entry name" value="C-terminal domain of ProRS"/>
    <property type="match status" value="1"/>
</dbReference>
<gene>
    <name evidence="7 9" type="primary">proS</name>
    <name evidence="9" type="ORF">ACFFVF_00015</name>
</gene>
<keyword evidence="6 7" id="KW-0030">Aminoacyl-tRNA synthetase</keyword>